<evidence type="ECO:0000313" key="4">
    <source>
        <dbReference type="Proteomes" id="UP000006250"/>
    </source>
</evidence>
<dbReference type="OrthoDB" id="9148007at2"/>
<protein>
    <recommendedName>
        <fullName evidence="2">Type I restriction enzyme R protein N-terminal domain-containing protein</fullName>
    </recommendedName>
</protein>
<feature type="region of interest" description="Disordered" evidence="1">
    <location>
        <begin position="237"/>
        <end position="258"/>
    </location>
</feature>
<dbReference type="Proteomes" id="UP000006250">
    <property type="component" value="Unassembled WGS sequence"/>
</dbReference>
<name>E1JRC5_SOLFR</name>
<dbReference type="EMBL" id="AECZ01000001">
    <property type="protein sequence ID" value="EFL53126.1"/>
    <property type="molecule type" value="Genomic_DNA"/>
</dbReference>
<sequence>MDFIDQIQELVNRTGKLKDHLGNEEATKTALVMPFLQTLGYDVFNPKEVVPEFTADHGIKKGEKVDYAICLNEQPIFIIEVKQYGADLSQASGQLYRYFSVTACRVALLTDGARFHFFTDLDEPNKMDDRPFMIVDLEDLDLSLVPELKKMTKAQFDLEQTLSCAMELKYTREIKKLLTSELDTPSEDFARFFIGRVYTGRMTAAVKEQFTPIIKRAFAKLIDERINERLKGAMTVTTPAAEPPTEAVPEQPAKSKIETTQEEIEGYLTVKAILRECCDPARIAARDTQGYMGVLLDDTNRKPICRLHLNGSTKYLGLFDAAKKEERVALESLNDIFKYADRIMATFKSYETPANGKAE</sequence>
<dbReference type="Gene3D" id="3.90.1570.30">
    <property type="match status" value="1"/>
</dbReference>
<dbReference type="InterPro" id="IPR017035">
    <property type="entry name" value="UCP035009_HsdR_All3000-type"/>
</dbReference>
<comment type="caution">
    <text evidence="3">The sequence shown here is derived from an EMBL/GenBank/DDBJ whole genome shotgun (WGS) entry which is preliminary data.</text>
</comment>
<dbReference type="Pfam" id="PF13588">
    <property type="entry name" value="HSDR_N_2"/>
    <property type="match status" value="1"/>
</dbReference>
<evidence type="ECO:0000259" key="2">
    <source>
        <dbReference type="Pfam" id="PF13588"/>
    </source>
</evidence>
<dbReference type="STRING" id="596151.DesfrDRAFT_0174"/>
<dbReference type="InterPro" id="IPR029464">
    <property type="entry name" value="HSDR_N"/>
</dbReference>
<organism evidence="3 4">
    <name type="scientific">Solidesulfovibrio fructosivorans JJ]</name>
    <dbReference type="NCBI Taxonomy" id="596151"/>
    <lineage>
        <taxon>Bacteria</taxon>
        <taxon>Pseudomonadati</taxon>
        <taxon>Thermodesulfobacteriota</taxon>
        <taxon>Desulfovibrionia</taxon>
        <taxon>Desulfovibrionales</taxon>
        <taxon>Desulfovibrionaceae</taxon>
        <taxon>Solidesulfovibrio</taxon>
    </lineage>
</organism>
<dbReference type="RefSeq" id="WP_005990202.1">
    <property type="nucleotide sequence ID" value="NZ_AECZ01000001.1"/>
</dbReference>
<gene>
    <name evidence="3" type="ORF">DesfrDRAFT_0174</name>
</gene>
<evidence type="ECO:0000313" key="3">
    <source>
        <dbReference type="EMBL" id="EFL53126.1"/>
    </source>
</evidence>
<keyword evidence="4" id="KW-1185">Reference proteome</keyword>
<proteinExistence type="predicted"/>
<dbReference type="AlphaFoldDB" id="E1JRC5"/>
<feature type="compositionally biased region" description="Low complexity" evidence="1">
    <location>
        <begin position="237"/>
        <end position="250"/>
    </location>
</feature>
<evidence type="ECO:0000256" key="1">
    <source>
        <dbReference type="SAM" id="MobiDB-lite"/>
    </source>
</evidence>
<dbReference type="eggNOG" id="COG4748">
    <property type="taxonomic scope" value="Bacteria"/>
</dbReference>
<feature type="domain" description="Type I restriction enzyme R protein N-terminal" evidence="2">
    <location>
        <begin position="24"/>
        <end position="120"/>
    </location>
</feature>
<accession>E1JRC5</accession>
<dbReference type="PIRSF" id="PIRSF035009">
    <property type="entry name" value="UCP035009_HSDR_N"/>
    <property type="match status" value="1"/>
</dbReference>
<reference evidence="3 4" key="1">
    <citation type="submission" date="2010-08" db="EMBL/GenBank/DDBJ databases">
        <title>The draft genome of Desulfovibrio fructosovorans JJ.</title>
        <authorList>
            <consortium name="US DOE Joint Genome Institute (JGI-PGF)"/>
            <person name="Lucas S."/>
            <person name="Copeland A."/>
            <person name="Lapidus A."/>
            <person name="Cheng J.-F."/>
            <person name="Bruce D."/>
            <person name="Goodwin L."/>
            <person name="Pitluck S."/>
            <person name="Land M.L."/>
            <person name="Hauser L."/>
            <person name="Chang Y.-J."/>
            <person name="Jeffries C."/>
            <person name="Wall J.D."/>
            <person name="Stahl D.A."/>
            <person name="Arkin A.P."/>
            <person name="Dehal P."/>
            <person name="Stolyar S.M."/>
            <person name="Hazen T.C."/>
            <person name="Woyke T.J."/>
        </authorList>
    </citation>
    <scope>NUCLEOTIDE SEQUENCE [LARGE SCALE GENOMIC DNA]</scope>
    <source>
        <strain evidence="3 4">JJ</strain>
    </source>
</reference>